<sequence>MVDPNRRELLKSALAAGVVPLLPGAILAHSDGSKKPGQPQIPTQPSLFPHGVASGDPLTDRVILWTRVTAPGAQSTHAEVAWVVARDPELKHVVASGTSTTDASRDWTVKVDADGLKPGRTYYYAFSAFGGKSLVGRTRTAPKGSPDSLRLAIVTCADYTQGLYNAYGRIAERDDIDAVVHLGDYIYEGGKQDKVRPAVPPVEVRTLDEYRGRYASQRLDANLAEMHRHHPMIWVWDDHETCDGTWRDGADPKNQDEAEDGPFSARKLAARQAALEWLPIRSPEPHNPERIYRSFSFGNLVDLIMLDTRRIGRDEQAAWHVDSFTQTGAFADPTRQILGETQEQWFFDSLRDSTAAWRIIGNQVMFSQYKFVGAPNATNASVYANPDQWDGYNPARDRVFDALEKHHVKDVVIVTGDVHAALAMEVTRDPNNPEAYDPATSRGAVAVEFVTPSISSAGDPEPESATAQTTPERMLASHQANAAANPNPHIKYLNTLNGYMILDINRERVKADYWLVPFVGRPTDQQDLDKSFVVPRGRATLMDASAFESSTNPDSAGK</sequence>
<organism evidence="4 5">
    <name type="scientific">Planotetraspora thailandica</name>
    <dbReference type="NCBI Taxonomy" id="487172"/>
    <lineage>
        <taxon>Bacteria</taxon>
        <taxon>Bacillati</taxon>
        <taxon>Actinomycetota</taxon>
        <taxon>Actinomycetes</taxon>
        <taxon>Streptosporangiales</taxon>
        <taxon>Streptosporangiaceae</taxon>
        <taxon>Planotetraspora</taxon>
    </lineage>
</organism>
<dbReference type="InterPro" id="IPR029052">
    <property type="entry name" value="Metallo-depent_PP-like"/>
</dbReference>
<dbReference type="InterPro" id="IPR038607">
    <property type="entry name" value="PhoD-like_sf"/>
</dbReference>
<evidence type="ECO:0000313" key="5">
    <source>
        <dbReference type="Proteomes" id="UP000605992"/>
    </source>
</evidence>
<feature type="domain" description="PhoD-like phosphatase metallophosphatase" evidence="2">
    <location>
        <begin position="151"/>
        <end position="513"/>
    </location>
</feature>
<feature type="region of interest" description="Disordered" evidence="1">
    <location>
        <begin position="29"/>
        <end position="52"/>
    </location>
</feature>
<dbReference type="SUPFAM" id="SSF56300">
    <property type="entry name" value="Metallo-dependent phosphatases"/>
    <property type="match status" value="1"/>
</dbReference>
<dbReference type="CDD" id="cd07389">
    <property type="entry name" value="MPP_PhoD"/>
    <property type="match status" value="1"/>
</dbReference>
<protein>
    <submittedName>
        <fullName evidence="4">Alkaline phosphatase</fullName>
    </submittedName>
</protein>
<dbReference type="InterPro" id="IPR018946">
    <property type="entry name" value="PhoD-like_MPP"/>
</dbReference>
<evidence type="ECO:0000259" key="2">
    <source>
        <dbReference type="Pfam" id="PF09423"/>
    </source>
</evidence>
<comment type="caution">
    <text evidence="4">The sequence shown here is derived from an EMBL/GenBank/DDBJ whole genome shotgun (WGS) entry which is preliminary data.</text>
</comment>
<reference evidence="4" key="1">
    <citation type="submission" date="2021-01" db="EMBL/GenBank/DDBJ databases">
        <title>Whole genome shotgun sequence of Planotetraspora thailandica NBRC 104271.</title>
        <authorList>
            <person name="Komaki H."/>
            <person name="Tamura T."/>
        </authorList>
    </citation>
    <scope>NUCLEOTIDE SEQUENCE</scope>
    <source>
        <strain evidence="4">NBRC 104271</strain>
    </source>
</reference>
<dbReference type="InterPro" id="IPR052900">
    <property type="entry name" value="Phospholipid_Metab_Enz"/>
</dbReference>
<dbReference type="Gene3D" id="3.60.21.70">
    <property type="entry name" value="PhoD-like phosphatase"/>
    <property type="match status" value="1"/>
</dbReference>
<dbReference type="RefSeq" id="WP_275413028.1">
    <property type="nucleotide sequence ID" value="NZ_BOOR01000007.1"/>
</dbReference>
<dbReference type="Proteomes" id="UP000605992">
    <property type="component" value="Unassembled WGS sequence"/>
</dbReference>
<gene>
    <name evidence="4" type="primary">phoD_1</name>
    <name evidence="4" type="ORF">Pth03_10780</name>
</gene>
<evidence type="ECO:0000256" key="1">
    <source>
        <dbReference type="SAM" id="MobiDB-lite"/>
    </source>
</evidence>
<dbReference type="EMBL" id="BOOR01000007">
    <property type="protein sequence ID" value="GII52689.1"/>
    <property type="molecule type" value="Genomic_DNA"/>
</dbReference>
<proteinExistence type="predicted"/>
<accession>A0A8J3UVC9</accession>
<dbReference type="Pfam" id="PF16655">
    <property type="entry name" value="PhoD_N"/>
    <property type="match status" value="1"/>
</dbReference>
<dbReference type="PANTHER" id="PTHR43606">
    <property type="entry name" value="PHOSPHATASE, PUTATIVE (AFU_ORTHOLOGUE AFUA_6G08710)-RELATED"/>
    <property type="match status" value="1"/>
</dbReference>
<dbReference type="PANTHER" id="PTHR43606:SF2">
    <property type="entry name" value="ALKALINE PHOSPHATASE FAMILY PROTEIN (AFU_ORTHOLOGUE AFUA_5G03860)"/>
    <property type="match status" value="1"/>
</dbReference>
<feature type="domain" description="Phospholipase D N-terminal" evidence="3">
    <location>
        <begin position="50"/>
        <end position="140"/>
    </location>
</feature>
<dbReference type="AlphaFoldDB" id="A0A8J3UVC9"/>
<evidence type="ECO:0000313" key="4">
    <source>
        <dbReference type="EMBL" id="GII52689.1"/>
    </source>
</evidence>
<dbReference type="Pfam" id="PF09423">
    <property type="entry name" value="PhoD"/>
    <property type="match status" value="1"/>
</dbReference>
<keyword evidence="5" id="KW-1185">Reference proteome</keyword>
<feature type="region of interest" description="Disordered" evidence="1">
    <location>
        <begin position="453"/>
        <end position="475"/>
    </location>
</feature>
<dbReference type="InterPro" id="IPR032093">
    <property type="entry name" value="PhoD_N"/>
</dbReference>
<evidence type="ECO:0000259" key="3">
    <source>
        <dbReference type="Pfam" id="PF16655"/>
    </source>
</evidence>
<dbReference type="Gene3D" id="2.60.40.380">
    <property type="entry name" value="Purple acid phosphatase-like, N-terminal"/>
    <property type="match status" value="1"/>
</dbReference>
<name>A0A8J3UVC9_9ACTN</name>